<sequence>MMLTALRPSLAARGLHAAHSAGVSRMAVNPLRHLHIRPSSMVMSSRVTHITRRHAIARHTITSNKLQTQRRSFGGGYGNGVFDSAERIVYVLIGANIVVTMLWQTADTPRKRARMVTYFTTSSRHLENGHYHTLLTSVFSHADMGHLFTNMFGLFFFGREISYVLGPKRFLGLYLVSGVLSSWAAVEEQKRSYRMSLNLGASGAVNSITALSILLYPQSTLLIFGIVPIPAWIAGSLFIGRDLYGWLGGSHDGIGHFAHLSGAACGGLYYAYLRRNIRRFR</sequence>
<feature type="domain" description="Peptidase S54 rhomboid" evidence="8">
    <location>
        <begin position="129"/>
        <end position="274"/>
    </location>
</feature>
<evidence type="ECO:0000256" key="3">
    <source>
        <dbReference type="ARBA" id="ARBA00022692"/>
    </source>
</evidence>
<protein>
    <recommendedName>
        <fullName evidence="8">Peptidase S54 rhomboid domain-containing protein</fullName>
    </recommendedName>
</protein>
<evidence type="ECO:0000256" key="5">
    <source>
        <dbReference type="ARBA" id="ARBA00022989"/>
    </source>
</evidence>
<evidence type="ECO:0000256" key="7">
    <source>
        <dbReference type="SAM" id="Phobius"/>
    </source>
</evidence>
<dbReference type="OrthoDB" id="418595at2759"/>
<dbReference type="InterPro" id="IPR022764">
    <property type="entry name" value="Peptidase_S54_rhomboid_dom"/>
</dbReference>
<gene>
    <name evidence="9" type="ORF">Poli38472_003238</name>
</gene>
<keyword evidence="3 7" id="KW-0812">Transmembrane</keyword>
<evidence type="ECO:0000259" key="8">
    <source>
        <dbReference type="Pfam" id="PF01694"/>
    </source>
</evidence>
<feature type="transmembrane region" description="Helical" evidence="7">
    <location>
        <begin position="169"/>
        <end position="186"/>
    </location>
</feature>
<keyword evidence="5 7" id="KW-1133">Transmembrane helix</keyword>
<keyword evidence="10" id="KW-1185">Reference proteome</keyword>
<comment type="subcellular location">
    <subcellularLocation>
        <location evidence="1">Membrane</location>
        <topology evidence="1">Multi-pass membrane protein</topology>
    </subcellularLocation>
</comment>
<proteinExistence type="inferred from homology"/>
<comment type="caution">
    <text evidence="9">The sequence shown here is derived from an EMBL/GenBank/DDBJ whole genome shotgun (WGS) entry which is preliminary data.</text>
</comment>
<dbReference type="Gene3D" id="1.20.1540.10">
    <property type="entry name" value="Rhomboid-like"/>
    <property type="match status" value="1"/>
</dbReference>
<evidence type="ECO:0000256" key="6">
    <source>
        <dbReference type="ARBA" id="ARBA00023136"/>
    </source>
</evidence>
<feature type="transmembrane region" description="Helical" evidence="7">
    <location>
        <begin position="253"/>
        <end position="273"/>
    </location>
</feature>
<evidence type="ECO:0000313" key="10">
    <source>
        <dbReference type="Proteomes" id="UP000794436"/>
    </source>
</evidence>
<keyword evidence="6 7" id="KW-0472">Membrane</keyword>
<dbReference type="EMBL" id="SPLM01000144">
    <property type="protein sequence ID" value="TMW57313.1"/>
    <property type="molecule type" value="Genomic_DNA"/>
</dbReference>
<comment type="similarity">
    <text evidence="2">Belongs to the peptidase S54 family.</text>
</comment>
<dbReference type="PANTHER" id="PTHR43731">
    <property type="entry name" value="RHOMBOID PROTEASE"/>
    <property type="match status" value="1"/>
</dbReference>
<dbReference type="AlphaFoldDB" id="A0A8K1FG00"/>
<keyword evidence="4" id="KW-0378">Hydrolase</keyword>
<organism evidence="9 10">
    <name type="scientific">Pythium oligandrum</name>
    <name type="common">Mycoparasitic fungus</name>
    <dbReference type="NCBI Taxonomy" id="41045"/>
    <lineage>
        <taxon>Eukaryota</taxon>
        <taxon>Sar</taxon>
        <taxon>Stramenopiles</taxon>
        <taxon>Oomycota</taxon>
        <taxon>Peronosporomycetes</taxon>
        <taxon>Pythiales</taxon>
        <taxon>Pythiaceae</taxon>
        <taxon>Pythium</taxon>
    </lineage>
</organism>
<name>A0A8K1FG00_PYTOL</name>
<reference evidence="9" key="1">
    <citation type="submission" date="2019-03" db="EMBL/GenBank/DDBJ databases">
        <title>Long read genome sequence of the mycoparasitic Pythium oligandrum ATCC 38472 isolated from sugarbeet rhizosphere.</title>
        <authorList>
            <person name="Gaulin E."/>
        </authorList>
    </citation>
    <scope>NUCLEOTIDE SEQUENCE</scope>
    <source>
        <strain evidence="9">ATCC 38472_TT</strain>
    </source>
</reference>
<dbReference type="GO" id="GO:0004252">
    <property type="term" value="F:serine-type endopeptidase activity"/>
    <property type="evidence" value="ECO:0007669"/>
    <property type="project" value="InterPro"/>
</dbReference>
<evidence type="ECO:0000256" key="2">
    <source>
        <dbReference type="ARBA" id="ARBA00009045"/>
    </source>
</evidence>
<evidence type="ECO:0000256" key="1">
    <source>
        <dbReference type="ARBA" id="ARBA00004141"/>
    </source>
</evidence>
<dbReference type="InterPro" id="IPR035952">
    <property type="entry name" value="Rhomboid-like_sf"/>
</dbReference>
<feature type="transmembrane region" description="Helical" evidence="7">
    <location>
        <begin position="207"/>
        <end position="233"/>
    </location>
</feature>
<dbReference type="GO" id="GO:0016020">
    <property type="term" value="C:membrane"/>
    <property type="evidence" value="ECO:0007669"/>
    <property type="project" value="UniProtKB-SubCell"/>
</dbReference>
<feature type="transmembrane region" description="Helical" evidence="7">
    <location>
        <begin position="88"/>
        <end position="106"/>
    </location>
</feature>
<dbReference type="InterPro" id="IPR050925">
    <property type="entry name" value="Rhomboid_protease_S54"/>
</dbReference>
<evidence type="ECO:0000313" key="9">
    <source>
        <dbReference type="EMBL" id="TMW57313.1"/>
    </source>
</evidence>
<dbReference type="Proteomes" id="UP000794436">
    <property type="component" value="Unassembled WGS sequence"/>
</dbReference>
<feature type="transmembrane region" description="Helical" evidence="7">
    <location>
        <begin position="134"/>
        <end position="157"/>
    </location>
</feature>
<dbReference type="Pfam" id="PF01694">
    <property type="entry name" value="Rhomboid"/>
    <property type="match status" value="1"/>
</dbReference>
<dbReference type="PANTHER" id="PTHR43731:SF14">
    <property type="entry name" value="PRESENILIN-ASSOCIATED RHOMBOID-LIKE PROTEIN, MITOCHONDRIAL"/>
    <property type="match status" value="1"/>
</dbReference>
<dbReference type="SUPFAM" id="SSF144091">
    <property type="entry name" value="Rhomboid-like"/>
    <property type="match status" value="1"/>
</dbReference>
<accession>A0A8K1FG00</accession>
<evidence type="ECO:0000256" key="4">
    <source>
        <dbReference type="ARBA" id="ARBA00022801"/>
    </source>
</evidence>